<keyword evidence="5 8" id="KW-0812">Transmembrane</keyword>
<dbReference type="Proteomes" id="UP000005631">
    <property type="component" value="Chromosome"/>
</dbReference>
<dbReference type="SUPFAM" id="SSF47384">
    <property type="entry name" value="Homodimeric domain of signal transducing histidine kinase"/>
    <property type="match status" value="1"/>
</dbReference>
<dbReference type="PANTHER" id="PTHR45436:SF5">
    <property type="entry name" value="SENSOR HISTIDINE KINASE TRCS"/>
    <property type="match status" value="1"/>
</dbReference>
<dbReference type="Gene3D" id="1.10.287.130">
    <property type="match status" value="1"/>
</dbReference>
<dbReference type="PATRIC" id="fig|926562.3.peg.487"/>
<keyword evidence="4" id="KW-0808">Transferase</keyword>
<dbReference type="EC" id="2.7.13.3" evidence="2"/>
<dbReference type="CDD" id="cd00082">
    <property type="entry name" value="HisKA"/>
    <property type="match status" value="1"/>
</dbReference>
<evidence type="ECO:0000256" key="1">
    <source>
        <dbReference type="ARBA" id="ARBA00000085"/>
    </source>
</evidence>
<dbReference type="RefSeq" id="WP_014200853.1">
    <property type="nucleotide sequence ID" value="NC_016599.1"/>
</dbReference>
<feature type="transmembrane region" description="Helical" evidence="8">
    <location>
        <begin position="12"/>
        <end position="34"/>
    </location>
</feature>
<dbReference type="InterPro" id="IPR003661">
    <property type="entry name" value="HisK_dim/P_dom"/>
</dbReference>
<keyword evidence="6 10" id="KW-0418">Kinase</keyword>
<evidence type="ECO:0000256" key="3">
    <source>
        <dbReference type="ARBA" id="ARBA00022553"/>
    </source>
</evidence>
<evidence type="ECO:0000256" key="5">
    <source>
        <dbReference type="ARBA" id="ARBA00022692"/>
    </source>
</evidence>
<dbReference type="InterPro" id="IPR005467">
    <property type="entry name" value="His_kinase_dom"/>
</dbReference>
<dbReference type="SMART" id="SM00388">
    <property type="entry name" value="HisKA"/>
    <property type="match status" value="1"/>
</dbReference>
<dbReference type="KEGG" id="oho:Oweho_0474"/>
<keyword evidence="11" id="KW-1185">Reference proteome</keyword>
<evidence type="ECO:0000256" key="7">
    <source>
        <dbReference type="ARBA" id="ARBA00022989"/>
    </source>
</evidence>
<dbReference type="PANTHER" id="PTHR45436">
    <property type="entry name" value="SENSOR HISTIDINE KINASE YKOH"/>
    <property type="match status" value="1"/>
</dbReference>
<feature type="domain" description="Histidine kinase" evidence="9">
    <location>
        <begin position="214"/>
        <end position="416"/>
    </location>
</feature>
<evidence type="ECO:0000256" key="8">
    <source>
        <dbReference type="SAM" id="Phobius"/>
    </source>
</evidence>
<proteinExistence type="predicted"/>
<evidence type="ECO:0000259" key="9">
    <source>
        <dbReference type="PROSITE" id="PS50109"/>
    </source>
</evidence>
<accession>G8QZP8</accession>
<dbReference type="Pfam" id="PF02518">
    <property type="entry name" value="HATPase_c"/>
    <property type="match status" value="1"/>
</dbReference>
<keyword evidence="3" id="KW-0597">Phosphoprotein</keyword>
<dbReference type="eggNOG" id="COG0642">
    <property type="taxonomic scope" value="Bacteria"/>
</dbReference>
<dbReference type="InterPro" id="IPR036097">
    <property type="entry name" value="HisK_dim/P_sf"/>
</dbReference>
<reference evidence="10 11" key="1">
    <citation type="journal article" date="2012" name="Stand. Genomic Sci.">
        <title>Genome sequence of the orange-pigmented seawater bacterium Owenweeksia hongkongensis type strain (UST20020801(T)).</title>
        <authorList>
            <person name="Riedel T."/>
            <person name="Held B."/>
            <person name="Nolan M."/>
            <person name="Lucas S."/>
            <person name="Lapidus A."/>
            <person name="Tice H."/>
            <person name="Del Rio T.G."/>
            <person name="Cheng J.F."/>
            <person name="Han C."/>
            <person name="Tapia R."/>
            <person name="Goodwin L.A."/>
            <person name="Pitluck S."/>
            <person name="Liolios K."/>
            <person name="Mavromatis K."/>
            <person name="Pagani I."/>
            <person name="Ivanova N."/>
            <person name="Mikhailova N."/>
            <person name="Pati A."/>
            <person name="Chen A."/>
            <person name="Palaniappan K."/>
            <person name="Rohde M."/>
            <person name="Tindall B.J."/>
            <person name="Detter J.C."/>
            <person name="Goker M."/>
            <person name="Woyke T."/>
            <person name="Bristow J."/>
            <person name="Eisen J.A."/>
            <person name="Markowitz V."/>
            <person name="Hugenholtz P."/>
            <person name="Klenk H.P."/>
            <person name="Kyrpides N.C."/>
        </authorList>
    </citation>
    <scope>NUCLEOTIDE SEQUENCE</scope>
    <source>
        <strain evidence="11">DSM 17368 / JCM 12287 / NRRL B-23963</strain>
    </source>
</reference>
<sequence length="416" mass="47092">MKLLSVTARANLIGIVAVLIASASILFISLRFVVLEELHEQLTLKAQRIESAISPGHEFYDPFTSIQELSGEDVSLGEDVFSDTLIYDDTQNEYEDYRMLETVRNVDGRLYRIKTATSRVEWEEFLGIIFAVFLGISALLLIVMQIINQRLTRKIWTPFFTNLKRVQSFSLQSKEAIQFEESSVQEFTELNEVLERMTSKVQQDYGALKDFTENASHEIQTPLAVILSGLDQLGQSPTLDEAAAARIETIKGAATRLSKLNRNLLLLTKIENRQFSTAETLNLKKVLRSHLEMMEDLFATKKILPTIEIEETLSVKADPALLDILIGNLLANAYRHSENRAQVNVTSKTNRLVFSNTGNPLNIDPEKLFERFYKSSTTESSQGLGLAIVKQICELYGWEIIYSYTEGKHCFVVGFK</sequence>
<dbReference type="GO" id="GO:0000155">
    <property type="term" value="F:phosphorelay sensor kinase activity"/>
    <property type="evidence" value="ECO:0007669"/>
    <property type="project" value="InterPro"/>
</dbReference>
<protein>
    <recommendedName>
        <fullName evidence="2">histidine kinase</fullName>
        <ecNumber evidence="2">2.7.13.3</ecNumber>
    </recommendedName>
</protein>
<evidence type="ECO:0000256" key="6">
    <source>
        <dbReference type="ARBA" id="ARBA00022777"/>
    </source>
</evidence>
<dbReference type="InterPro" id="IPR050428">
    <property type="entry name" value="TCS_sensor_his_kinase"/>
</dbReference>
<evidence type="ECO:0000256" key="2">
    <source>
        <dbReference type="ARBA" id="ARBA00012438"/>
    </source>
</evidence>
<gene>
    <name evidence="10" type="ordered locus">Oweho_0474</name>
</gene>
<keyword evidence="7 8" id="KW-1133">Transmembrane helix</keyword>
<keyword evidence="8" id="KW-0472">Membrane</keyword>
<feature type="transmembrane region" description="Helical" evidence="8">
    <location>
        <begin position="125"/>
        <end position="147"/>
    </location>
</feature>
<dbReference type="AlphaFoldDB" id="G8QZP8"/>
<comment type="catalytic activity">
    <reaction evidence="1">
        <text>ATP + protein L-histidine = ADP + protein N-phospho-L-histidine.</text>
        <dbReference type="EC" id="2.7.13.3"/>
    </reaction>
</comment>
<evidence type="ECO:0000313" key="10">
    <source>
        <dbReference type="EMBL" id="AEV31492.1"/>
    </source>
</evidence>
<evidence type="ECO:0000256" key="4">
    <source>
        <dbReference type="ARBA" id="ARBA00022679"/>
    </source>
</evidence>
<dbReference type="GO" id="GO:0005886">
    <property type="term" value="C:plasma membrane"/>
    <property type="evidence" value="ECO:0007669"/>
    <property type="project" value="TreeGrafter"/>
</dbReference>
<dbReference type="STRING" id="926562.Oweho_0474"/>
<dbReference type="PROSITE" id="PS50109">
    <property type="entry name" value="HIS_KIN"/>
    <property type="match status" value="1"/>
</dbReference>
<dbReference type="HOGENOM" id="CLU_000445_89_35_10"/>
<dbReference type="EMBL" id="CP003156">
    <property type="protein sequence ID" value="AEV31492.1"/>
    <property type="molecule type" value="Genomic_DNA"/>
</dbReference>
<dbReference type="InterPro" id="IPR036890">
    <property type="entry name" value="HATPase_C_sf"/>
</dbReference>
<dbReference type="InterPro" id="IPR003594">
    <property type="entry name" value="HATPase_dom"/>
</dbReference>
<dbReference type="Gene3D" id="3.30.565.10">
    <property type="entry name" value="Histidine kinase-like ATPase, C-terminal domain"/>
    <property type="match status" value="1"/>
</dbReference>
<dbReference type="SUPFAM" id="SSF55874">
    <property type="entry name" value="ATPase domain of HSP90 chaperone/DNA topoisomerase II/histidine kinase"/>
    <property type="match status" value="1"/>
</dbReference>
<dbReference type="Pfam" id="PF00512">
    <property type="entry name" value="HisKA"/>
    <property type="match status" value="1"/>
</dbReference>
<dbReference type="SMART" id="SM00387">
    <property type="entry name" value="HATPase_c"/>
    <property type="match status" value="1"/>
</dbReference>
<evidence type="ECO:0000313" key="11">
    <source>
        <dbReference type="Proteomes" id="UP000005631"/>
    </source>
</evidence>
<dbReference type="OrthoDB" id="1522504at2"/>
<organism evidence="10 11">
    <name type="scientific">Owenweeksia hongkongensis (strain DSM 17368 / CIP 108786 / JCM 12287 / NRRL B-23963 / UST20020801)</name>
    <dbReference type="NCBI Taxonomy" id="926562"/>
    <lineage>
        <taxon>Bacteria</taxon>
        <taxon>Pseudomonadati</taxon>
        <taxon>Bacteroidota</taxon>
        <taxon>Flavobacteriia</taxon>
        <taxon>Flavobacteriales</taxon>
        <taxon>Owenweeksiaceae</taxon>
        <taxon>Owenweeksia</taxon>
    </lineage>
</organism>
<name>G8QZP8_OWEHD</name>